<reference evidence="2" key="1">
    <citation type="submission" date="2023-03" db="EMBL/GenBank/DDBJ databases">
        <title>Massive genome expansion in bonnet fungi (Mycena s.s.) driven by repeated elements and novel gene families across ecological guilds.</title>
        <authorList>
            <consortium name="Lawrence Berkeley National Laboratory"/>
            <person name="Harder C.B."/>
            <person name="Miyauchi S."/>
            <person name="Viragh M."/>
            <person name="Kuo A."/>
            <person name="Thoen E."/>
            <person name="Andreopoulos B."/>
            <person name="Lu D."/>
            <person name="Skrede I."/>
            <person name="Drula E."/>
            <person name="Henrissat B."/>
            <person name="Morin E."/>
            <person name="Kohler A."/>
            <person name="Barry K."/>
            <person name="LaButti K."/>
            <person name="Morin E."/>
            <person name="Salamov A."/>
            <person name="Lipzen A."/>
            <person name="Mereny Z."/>
            <person name="Hegedus B."/>
            <person name="Baldrian P."/>
            <person name="Stursova M."/>
            <person name="Weitz H."/>
            <person name="Taylor A."/>
            <person name="Grigoriev I.V."/>
            <person name="Nagy L.G."/>
            <person name="Martin F."/>
            <person name="Kauserud H."/>
        </authorList>
    </citation>
    <scope>NUCLEOTIDE SEQUENCE</scope>
    <source>
        <strain evidence="2">CBHHK182m</strain>
    </source>
</reference>
<evidence type="ECO:0000313" key="3">
    <source>
        <dbReference type="Proteomes" id="UP001215598"/>
    </source>
</evidence>
<dbReference type="AlphaFoldDB" id="A0AAD7MPX5"/>
<keyword evidence="1" id="KW-0472">Membrane</keyword>
<dbReference type="Proteomes" id="UP001215598">
    <property type="component" value="Unassembled WGS sequence"/>
</dbReference>
<protein>
    <submittedName>
        <fullName evidence="2">Uncharacterized protein</fullName>
    </submittedName>
</protein>
<keyword evidence="1" id="KW-0812">Transmembrane</keyword>
<evidence type="ECO:0000313" key="2">
    <source>
        <dbReference type="EMBL" id="KAJ7727457.1"/>
    </source>
</evidence>
<accession>A0AAD7MPX5</accession>
<feature type="transmembrane region" description="Helical" evidence="1">
    <location>
        <begin position="26"/>
        <end position="44"/>
    </location>
</feature>
<comment type="caution">
    <text evidence="2">The sequence shown here is derived from an EMBL/GenBank/DDBJ whole genome shotgun (WGS) entry which is preliminary data.</text>
</comment>
<keyword evidence="3" id="KW-1185">Reference proteome</keyword>
<keyword evidence="1" id="KW-1133">Transmembrane helix</keyword>
<name>A0AAD7MPX5_9AGAR</name>
<organism evidence="2 3">
    <name type="scientific">Mycena metata</name>
    <dbReference type="NCBI Taxonomy" id="1033252"/>
    <lineage>
        <taxon>Eukaryota</taxon>
        <taxon>Fungi</taxon>
        <taxon>Dikarya</taxon>
        <taxon>Basidiomycota</taxon>
        <taxon>Agaricomycotina</taxon>
        <taxon>Agaricomycetes</taxon>
        <taxon>Agaricomycetidae</taxon>
        <taxon>Agaricales</taxon>
        <taxon>Marasmiineae</taxon>
        <taxon>Mycenaceae</taxon>
        <taxon>Mycena</taxon>
    </lineage>
</organism>
<proteinExistence type="predicted"/>
<dbReference type="EMBL" id="JARKIB010000179">
    <property type="protein sequence ID" value="KAJ7727457.1"/>
    <property type="molecule type" value="Genomic_DNA"/>
</dbReference>
<sequence length="103" mass="11598">MRRAVSVLHAVQSYQLRGRTKPSRSYYLTSLFFPFLSFFIFLSFELPLARSVPVNLRVGGEAVGVRIRNVSNLRGGYGEHGDTSVSISWMFCAPISRSLAPYH</sequence>
<gene>
    <name evidence="2" type="ORF">B0H16DRAFT_1590491</name>
</gene>
<evidence type="ECO:0000256" key="1">
    <source>
        <dbReference type="SAM" id="Phobius"/>
    </source>
</evidence>